<protein>
    <recommendedName>
        <fullName evidence="6">Galactose oxidase</fullName>
    </recommendedName>
</protein>
<feature type="transmembrane region" description="Helical" evidence="3">
    <location>
        <begin position="254"/>
        <end position="273"/>
    </location>
</feature>
<sequence length="404" mass="45071">MIIIIGKRLKEFFYLDVSVPFNTQELTWQDLSNINMIPAHSSAASVKGGANNDTLFLYGGATSDTMALVYTFDSQSIVWSIPKITGINTVRKRDLTGIINNDGRMYLWSGNTGTVYANEMLIIDTINLSCSEGSLVNAPIPRVNYGAALFPNNRIIYIGGVKENPTLFDETLNIIQGSALALSEVYIYDTVNDSWDTKITSGKIPSNRGGFSAILGLDGQRIIIYGGFFSNPGYLDTTLYVLDLNNYNCNTTGAILGTLLGGILLSVGSFLIYKWNKNKREQSTIHGNENYNDYGQEEKELPIIRDIHNYGQVINNNNEQEIIQIPRKENTTNHEPTIIPANNHGQEIKQTSENENNVNTTNHEPTIPASAVVSNYNDERLSTYHYKLLKMKCFKLSNKKLIKI</sequence>
<dbReference type="EMBL" id="CAGKOT010000017">
    <property type="protein sequence ID" value="CAB5362581.1"/>
    <property type="molecule type" value="Genomic_DNA"/>
</dbReference>
<accession>A0A916E8H4</accession>
<name>A0A916E8H4_9GLOM</name>
<gene>
    <name evidence="4" type="ORF">CHRIB12_LOCUS9178</name>
</gene>
<keyword evidence="3" id="KW-0472">Membrane</keyword>
<dbReference type="Proteomes" id="UP000684084">
    <property type="component" value="Unassembled WGS sequence"/>
</dbReference>
<dbReference type="PANTHER" id="PTHR46093">
    <property type="entry name" value="ACYL-COA-BINDING DOMAIN-CONTAINING PROTEIN 5"/>
    <property type="match status" value="1"/>
</dbReference>
<evidence type="ECO:0000313" key="4">
    <source>
        <dbReference type="EMBL" id="CAB5362581.1"/>
    </source>
</evidence>
<comment type="caution">
    <text evidence="4">The sequence shown here is derived from an EMBL/GenBank/DDBJ whole genome shotgun (WGS) entry which is preliminary data.</text>
</comment>
<evidence type="ECO:0000256" key="3">
    <source>
        <dbReference type="SAM" id="Phobius"/>
    </source>
</evidence>
<dbReference type="PANTHER" id="PTHR46093:SF3">
    <property type="entry name" value="ACYL-COA-BINDING DOMAIN-CONTAINING PROTEIN 4"/>
    <property type="match status" value="1"/>
</dbReference>
<dbReference type="Pfam" id="PF24681">
    <property type="entry name" value="Kelch_KLHDC2_KLHL20_DRC7"/>
    <property type="match status" value="1"/>
</dbReference>
<keyword evidence="3" id="KW-1133">Transmembrane helix</keyword>
<evidence type="ECO:0008006" key="6">
    <source>
        <dbReference type="Google" id="ProtNLM"/>
    </source>
</evidence>
<reference evidence="4" key="1">
    <citation type="submission" date="2020-05" db="EMBL/GenBank/DDBJ databases">
        <authorList>
            <person name="Rincon C."/>
            <person name="Sanders R I."/>
            <person name="Robbins C."/>
            <person name="Chaturvedi A."/>
        </authorList>
    </citation>
    <scope>NUCLEOTIDE SEQUENCE</scope>
    <source>
        <strain evidence="4">CHB12</strain>
    </source>
</reference>
<keyword evidence="3" id="KW-0812">Transmembrane</keyword>
<keyword evidence="1" id="KW-0880">Kelch repeat</keyword>
<evidence type="ECO:0000256" key="2">
    <source>
        <dbReference type="ARBA" id="ARBA00022737"/>
    </source>
</evidence>
<evidence type="ECO:0000313" key="5">
    <source>
        <dbReference type="Proteomes" id="UP000684084"/>
    </source>
</evidence>
<evidence type="ECO:0000256" key="1">
    <source>
        <dbReference type="ARBA" id="ARBA00022441"/>
    </source>
</evidence>
<organism evidence="4 5">
    <name type="scientific">Rhizophagus irregularis</name>
    <dbReference type="NCBI Taxonomy" id="588596"/>
    <lineage>
        <taxon>Eukaryota</taxon>
        <taxon>Fungi</taxon>
        <taxon>Fungi incertae sedis</taxon>
        <taxon>Mucoromycota</taxon>
        <taxon>Glomeromycotina</taxon>
        <taxon>Glomeromycetes</taxon>
        <taxon>Glomerales</taxon>
        <taxon>Glomeraceae</taxon>
        <taxon>Rhizophagus</taxon>
    </lineage>
</organism>
<proteinExistence type="predicted"/>
<keyword evidence="2" id="KW-0677">Repeat</keyword>
<dbReference type="OrthoDB" id="2363417at2759"/>
<dbReference type="AlphaFoldDB" id="A0A916E8H4"/>